<feature type="compositionally biased region" description="Basic residues" evidence="1">
    <location>
        <begin position="75"/>
        <end position="85"/>
    </location>
</feature>
<dbReference type="AlphaFoldDB" id="A0ABD1YZX1"/>
<evidence type="ECO:0000313" key="2">
    <source>
        <dbReference type="EMBL" id="KAL2636038.1"/>
    </source>
</evidence>
<keyword evidence="3" id="KW-1185">Reference proteome</keyword>
<reference evidence="2 3" key="1">
    <citation type="submission" date="2024-09" db="EMBL/GenBank/DDBJ databases">
        <title>Chromosome-scale assembly of Riccia fluitans.</title>
        <authorList>
            <person name="Paukszto L."/>
            <person name="Sawicki J."/>
            <person name="Karawczyk K."/>
            <person name="Piernik-Szablinska J."/>
            <person name="Szczecinska M."/>
            <person name="Mazdziarz M."/>
        </authorList>
    </citation>
    <scope>NUCLEOTIDE SEQUENCE [LARGE SCALE GENOMIC DNA]</scope>
    <source>
        <strain evidence="2">Rf_01</strain>
        <tissue evidence="2">Aerial parts of the thallus</tissue>
    </source>
</reference>
<evidence type="ECO:0000313" key="3">
    <source>
        <dbReference type="Proteomes" id="UP001605036"/>
    </source>
</evidence>
<proteinExistence type="predicted"/>
<evidence type="ECO:0000256" key="1">
    <source>
        <dbReference type="SAM" id="MobiDB-lite"/>
    </source>
</evidence>
<dbReference type="Proteomes" id="UP001605036">
    <property type="component" value="Unassembled WGS sequence"/>
</dbReference>
<accession>A0ABD1YZX1</accession>
<feature type="region of interest" description="Disordered" evidence="1">
    <location>
        <begin position="57"/>
        <end position="85"/>
    </location>
</feature>
<feature type="compositionally biased region" description="Basic and acidic residues" evidence="1">
    <location>
        <begin position="57"/>
        <end position="74"/>
    </location>
</feature>
<name>A0ABD1YZX1_9MARC</name>
<comment type="caution">
    <text evidence="2">The sequence shown here is derived from an EMBL/GenBank/DDBJ whole genome shotgun (WGS) entry which is preliminary data.</text>
</comment>
<sequence>MQRNGDTWYSSSPGKYNPCLKCESERESKGVEGAGATIFERRAQRWKEKQLQYRALSREEANQRGEIPEFGRQEGRHRKRNRLGS</sequence>
<dbReference type="EMBL" id="JBHFFA010000003">
    <property type="protein sequence ID" value="KAL2636038.1"/>
    <property type="molecule type" value="Genomic_DNA"/>
</dbReference>
<gene>
    <name evidence="2" type="ORF">R1flu_007517</name>
</gene>
<organism evidence="2 3">
    <name type="scientific">Riccia fluitans</name>
    <dbReference type="NCBI Taxonomy" id="41844"/>
    <lineage>
        <taxon>Eukaryota</taxon>
        <taxon>Viridiplantae</taxon>
        <taxon>Streptophyta</taxon>
        <taxon>Embryophyta</taxon>
        <taxon>Marchantiophyta</taxon>
        <taxon>Marchantiopsida</taxon>
        <taxon>Marchantiidae</taxon>
        <taxon>Marchantiales</taxon>
        <taxon>Ricciaceae</taxon>
        <taxon>Riccia</taxon>
    </lineage>
</organism>
<protein>
    <submittedName>
        <fullName evidence="2">Uncharacterized protein</fullName>
    </submittedName>
</protein>